<name>A0A1N6YMR0_9GAMM</name>
<evidence type="ECO:0000313" key="3">
    <source>
        <dbReference type="Proteomes" id="UP000241788"/>
    </source>
</evidence>
<keyword evidence="1" id="KW-0472">Membrane</keyword>
<dbReference type="EMBL" id="FTLW01000013">
    <property type="protein sequence ID" value="SIR15904.1"/>
    <property type="molecule type" value="Genomic_DNA"/>
</dbReference>
<keyword evidence="1" id="KW-1133">Transmembrane helix</keyword>
<feature type="transmembrane region" description="Helical" evidence="1">
    <location>
        <begin position="63"/>
        <end position="80"/>
    </location>
</feature>
<sequence length="89" mass="9988">MGPLATSILSSTILVVIVLAVHVFIYKIMNRPREWIRALFFALGFGTANFINEFFGITGLTKYAVLVGIALPFFYVGQYFQNRINRPAA</sequence>
<gene>
    <name evidence="2" type="ORF">SAMN05421546_0018</name>
</gene>
<protein>
    <submittedName>
        <fullName evidence="2">Uncharacterized protein</fullName>
    </submittedName>
</protein>
<dbReference type="AlphaFoldDB" id="A0A1N6YMR0"/>
<organism evidence="2 3">
    <name type="scientific">Solilutibacter tolerans</name>
    <dbReference type="NCBI Taxonomy" id="1604334"/>
    <lineage>
        <taxon>Bacteria</taxon>
        <taxon>Pseudomonadati</taxon>
        <taxon>Pseudomonadota</taxon>
        <taxon>Gammaproteobacteria</taxon>
        <taxon>Lysobacterales</taxon>
        <taxon>Lysobacteraceae</taxon>
        <taxon>Solilutibacter</taxon>
    </lineage>
</organism>
<accession>A0A1N6YMR0</accession>
<evidence type="ECO:0000313" key="2">
    <source>
        <dbReference type="EMBL" id="SIR15904.1"/>
    </source>
</evidence>
<keyword evidence="3" id="KW-1185">Reference proteome</keyword>
<feature type="transmembrane region" description="Helical" evidence="1">
    <location>
        <begin position="38"/>
        <end position="57"/>
    </location>
</feature>
<dbReference type="Proteomes" id="UP000241788">
    <property type="component" value="Unassembled WGS sequence"/>
</dbReference>
<proteinExistence type="predicted"/>
<feature type="transmembrane region" description="Helical" evidence="1">
    <location>
        <begin position="6"/>
        <end position="26"/>
    </location>
</feature>
<evidence type="ECO:0000256" key="1">
    <source>
        <dbReference type="SAM" id="Phobius"/>
    </source>
</evidence>
<keyword evidence="1" id="KW-0812">Transmembrane</keyword>
<reference evidence="3" key="1">
    <citation type="submission" date="2017-01" db="EMBL/GenBank/DDBJ databases">
        <authorList>
            <person name="Varghese N."/>
            <person name="Submissions S."/>
        </authorList>
    </citation>
    <scope>NUCLEOTIDE SEQUENCE [LARGE SCALE GENOMIC DNA]</scope>
    <source>
        <strain evidence="3">UM1</strain>
    </source>
</reference>